<evidence type="ECO:0000256" key="3">
    <source>
        <dbReference type="ARBA" id="ARBA00021502"/>
    </source>
</evidence>
<comment type="caution">
    <text evidence="7">The sequence shown here is derived from an EMBL/GenBank/DDBJ whole genome shotgun (WGS) entry which is preliminary data.</text>
</comment>
<sequence length="752" mass="80794">MAPSPSTDLQVLCRKLASMPQDQLPHALPLLTRHVVRCRDTLASPQEQKSKGDGSQGALLVHKVRTSVTTLLKGRDRGARFAAIGLVKAIVDVGGWEMLRVSEPWVSGLLSIVQRGDSFPTKELAVVTLARIYVLVQPYQTLVREIATRTIPTFITACLQLIKPQSTAQVASAPLGIVETICDAFSTLIPIYATTFRPFSSQIRSAVRVYLAPTLSDGLLVPQSLQRASRKVVISLHCVAAKSGGGEEWAKLVDSLLRELHATADRVLRAVDESWEGTAGYSRKRVDLDGGPSGGDSSGDQLPPWSGLSSGAERLSGTFAYLSDCLRYPTKTPVVVPVGALLDAVSRVCLIARLSPKSQSWDQAVDANAAIGREEKEELWSVIPDIHISALGLISVMLQRFHQGMVPLVPEVLDHLVRVFKSGVSNPAVRTAGYGLLNGVLSLTGPTMSKATVGVLEPLIAACCRDLQEDAGILRAIPKADTTSNKDCKKTGVANADLFLQPQASATDEMLVQLDAAHKSAADELLAVLLSSLPQHHLKPSLRGLADKTAILTQNRDAMLSSVLNPHKDQRGRMYPSILPHLSHLYPQDQGLEILRSNLRTSAAPGSFDLVALVTEVQQEEEQDEDDEAAGDGEPTSEEARVAGSLRDILRSTLPTVELSMQENPFEAGATEFDASSVPTEASHDSPAKRKLQDAAAGPSKRQDLHKPTPAKAPEPGPAGDHSDDSDSDSDSDVSVHLNMELDGDEEDEEDD</sequence>
<feature type="compositionally biased region" description="Acidic residues" evidence="5">
    <location>
        <begin position="742"/>
        <end position="752"/>
    </location>
</feature>
<dbReference type="PANTHER" id="PTHR34105">
    <property type="entry name" value="PROLINE-, GLUTAMIC ACID- AND LEUCINE-RICH PROTEIN 1"/>
    <property type="match status" value="1"/>
</dbReference>
<feature type="compositionally biased region" description="Basic and acidic residues" evidence="5">
    <location>
        <begin position="682"/>
        <end position="693"/>
    </location>
</feature>
<dbReference type="Proteomes" id="UP000030816">
    <property type="component" value="Unassembled WGS sequence"/>
</dbReference>
<accession>A0A0B2X2V9</accession>
<dbReference type="SUPFAM" id="SSF48371">
    <property type="entry name" value="ARM repeat"/>
    <property type="match status" value="1"/>
</dbReference>
<dbReference type="InterPro" id="IPR012583">
    <property type="entry name" value="RIX1_N"/>
</dbReference>
<organism evidence="7 8">
    <name type="scientific">Metarhizium album (strain ARSEF 1941)</name>
    <dbReference type="NCBI Taxonomy" id="1081103"/>
    <lineage>
        <taxon>Eukaryota</taxon>
        <taxon>Fungi</taxon>
        <taxon>Dikarya</taxon>
        <taxon>Ascomycota</taxon>
        <taxon>Pezizomycotina</taxon>
        <taxon>Sordariomycetes</taxon>
        <taxon>Hypocreomycetidae</taxon>
        <taxon>Hypocreales</taxon>
        <taxon>Clavicipitaceae</taxon>
        <taxon>Metarhizium</taxon>
    </lineage>
</organism>
<dbReference type="PANTHER" id="PTHR34105:SF1">
    <property type="entry name" value="PROLINE-, GLUTAMIC ACID- AND LEUCINE-RICH PROTEIN 1"/>
    <property type="match status" value="1"/>
</dbReference>
<gene>
    <name evidence="7" type="ORF">MAM_02483</name>
</gene>
<dbReference type="EMBL" id="AZHE01000004">
    <property type="protein sequence ID" value="KHN99630.1"/>
    <property type="molecule type" value="Genomic_DNA"/>
</dbReference>
<keyword evidence="4" id="KW-0539">Nucleus</keyword>
<evidence type="ECO:0000256" key="2">
    <source>
        <dbReference type="ARBA" id="ARBA00010511"/>
    </source>
</evidence>
<evidence type="ECO:0000256" key="4">
    <source>
        <dbReference type="ARBA" id="ARBA00023242"/>
    </source>
</evidence>
<name>A0A0B2X2V9_METAS</name>
<dbReference type="GO" id="GO:0006364">
    <property type="term" value="P:rRNA processing"/>
    <property type="evidence" value="ECO:0007669"/>
    <property type="project" value="TreeGrafter"/>
</dbReference>
<protein>
    <recommendedName>
        <fullName evidence="3">Pre-rRNA-processing protein RIX1</fullName>
    </recommendedName>
</protein>
<reference evidence="7 8" key="1">
    <citation type="journal article" date="2014" name="Proc. Natl. Acad. Sci. U.S.A.">
        <title>Trajectory and genomic determinants of fungal-pathogen speciation and host adaptation.</title>
        <authorList>
            <person name="Hu X."/>
            <person name="Xiao G."/>
            <person name="Zheng P."/>
            <person name="Shang Y."/>
            <person name="Su Y."/>
            <person name="Zhang X."/>
            <person name="Liu X."/>
            <person name="Zhan S."/>
            <person name="St Leger R.J."/>
            <person name="Wang C."/>
        </authorList>
    </citation>
    <scope>NUCLEOTIDE SEQUENCE [LARGE SCALE GENOMIC DNA]</scope>
    <source>
        <strain evidence="7 8">ARSEF 1941</strain>
    </source>
</reference>
<dbReference type="InterPro" id="IPR016024">
    <property type="entry name" value="ARM-type_fold"/>
</dbReference>
<feature type="domain" description="Pre-rRNA-processing protein RIX1 N-terminal" evidence="6">
    <location>
        <begin position="8"/>
        <end position="215"/>
    </location>
</feature>
<dbReference type="STRING" id="1081103.A0A0B2X2V9"/>
<feature type="region of interest" description="Disordered" evidence="5">
    <location>
        <begin position="283"/>
        <end position="307"/>
    </location>
</feature>
<dbReference type="AlphaFoldDB" id="A0A0B2X2V9"/>
<comment type="similarity">
    <text evidence="2">Belongs to the RIX1/PELP1 family.</text>
</comment>
<feature type="region of interest" description="Disordered" evidence="5">
    <location>
        <begin position="617"/>
        <end position="645"/>
    </location>
</feature>
<evidence type="ECO:0000313" key="8">
    <source>
        <dbReference type="Proteomes" id="UP000030816"/>
    </source>
</evidence>
<dbReference type="GeneID" id="63736938"/>
<dbReference type="InterPro" id="IPR011989">
    <property type="entry name" value="ARM-like"/>
</dbReference>
<keyword evidence="8" id="KW-1185">Reference proteome</keyword>
<dbReference type="RefSeq" id="XP_040680696.1">
    <property type="nucleotide sequence ID" value="XM_040821282.1"/>
</dbReference>
<dbReference type="GO" id="GO:0005634">
    <property type="term" value="C:nucleus"/>
    <property type="evidence" value="ECO:0007669"/>
    <property type="project" value="UniProtKB-SubCell"/>
</dbReference>
<evidence type="ECO:0000313" key="7">
    <source>
        <dbReference type="EMBL" id="KHN99630.1"/>
    </source>
</evidence>
<feature type="region of interest" description="Disordered" evidence="5">
    <location>
        <begin position="675"/>
        <end position="752"/>
    </location>
</feature>
<comment type="subcellular location">
    <subcellularLocation>
        <location evidence="1">Nucleus</location>
    </subcellularLocation>
</comment>
<evidence type="ECO:0000259" key="6">
    <source>
        <dbReference type="Pfam" id="PF08167"/>
    </source>
</evidence>
<dbReference type="OrthoDB" id="20900at2759"/>
<dbReference type="Gene3D" id="1.25.10.10">
    <property type="entry name" value="Leucine-rich Repeat Variant"/>
    <property type="match status" value="1"/>
</dbReference>
<evidence type="ECO:0000256" key="5">
    <source>
        <dbReference type="SAM" id="MobiDB-lite"/>
    </source>
</evidence>
<dbReference type="HOGENOM" id="CLU_016392_0_0_1"/>
<proteinExistence type="inferred from homology"/>
<evidence type="ECO:0000256" key="1">
    <source>
        <dbReference type="ARBA" id="ARBA00004123"/>
    </source>
</evidence>
<feature type="compositionally biased region" description="Acidic residues" evidence="5">
    <location>
        <begin position="618"/>
        <end position="637"/>
    </location>
</feature>
<dbReference type="Pfam" id="PF08167">
    <property type="entry name" value="RIX1"/>
    <property type="match status" value="1"/>
</dbReference>